<accession>A0A644WUK5</accession>
<dbReference type="PANTHER" id="PTHR30069">
    <property type="entry name" value="TONB-DEPENDENT OUTER MEMBRANE RECEPTOR"/>
    <property type="match status" value="1"/>
</dbReference>
<protein>
    <submittedName>
        <fullName evidence="11">Vitamin B12 transporter BtuB</fullName>
    </submittedName>
</protein>
<dbReference type="GO" id="GO:0044718">
    <property type="term" value="P:siderophore transmembrane transport"/>
    <property type="evidence" value="ECO:0007669"/>
    <property type="project" value="TreeGrafter"/>
</dbReference>
<keyword evidence="4" id="KW-0732">Signal</keyword>
<dbReference type="InterPro" id="IPR039426">
    <property type="entry name" value="TonB-dep_rcpt-like"/>
</dbReference>
<evidence type="ECO:0000256" key="3">
    <source>
        <dbReference type="ARBA" id="ARBA00022692"/>
    </source>
</evidence>
<dbReference type="InterPro" id="IPR037066">
    <property type="entry name" value="Plug_dom_sf"/>
</dbReference>
<evidence type="ECO:0000313" key="11">
    <source>
        <dbReference type="EMBL" id="MPM07367.1"/>
    </source>
</evidence>
<comment type="caution">
    <text evidence="11">The sequence shown here is derived from an EMBL/GenBank/DDBJ whole genome shotgun (WGS) entry which is preliminary data.</text>
</comment>
<proteinExistence type="predicted"/>
<keyword evidence="5" id="KW-0798">TonB box</keyword>
<feature type="domain" description="TonB-dependent receptor plug" evidence="10">
    <location>
        <begin position="51"/>
        <end position="153"/>
    </location>
</feature>
<sequence length="678" mass="76031">MLKKRIRFFLGVIFLPLAIDAQELSPRKEDSTLLLQEVIVNAYQVNTRWHNVPGSISVLSGREVQAGDGNNFASVLHALPGIYMHSGTYATNRIVIRGVGSRTPYNTNRIKAYLNDIPLTSSDGISSPEDIDLSGIGRIEITKGPASALYGSGLGGNINLFTQDSYRNSFNALLQQGSFNTLKAAIGSSFHHNDLDISGNINHTRSDGYRENNHFRRTSLLSSGSWEKPEHALEYTLLLLDMNAGIPSSIGESLFKTDPKAAAPNWETIGGFKEYRRGLAGITLENRLSGVLNNRLTFFGRWVESYEKRPFNNLTDGSRGGGIRNKLNYHAEKYDAVIGLEWITDTYRWKLDLQDEVINKNSETRNHLNVFAMTYFRPSLKWNVSLGGAVNKIGYELTDKFPGNGNQSGNRGFPVIFSPRLGVNYAPGNRMALYASVGHGFSMPSPEETLLPEGNINKELQPEQGWQYEAGIRLNLLCNTAQVEATVYQINLNNLLVTKRLTEDIFTGINAGKTRHRGVELLWKQQIFHNLNFPGNLHMNANYTFSQNRFIDFTDDNKTYDGNLLPGIPSHLFQTTLVWNPLKQLVLNVRFQYTGEQLIDDANTVTNDAYFLSDGKVSYLFKTTRLGNVELYAGMNNITDTLYSPMLNVNAVAFGNAEPRYYYPGLPRHYYCGVSWSF</sequence>
<dbReference type="PANTHER" id="PTHR30069:SF29">
    <property type="entry name" value="HEMOGLOBIN AND HEMOGLOBIN-HAPTOGLOBIN-BINDING PROTEIN 1-RELATED"/>
    <property type="match status" value="1"/>
</dbReference>
<evidence type="ECO:0000256" key="2">
    <source>
        <dbReference type="ARBA" id="ARBA00022448"/>
    </source>
</evidence>
<organism evidence="11">
    <name type="scientific">bioreactor metagenome</name>
    <dbReference type="NCBI Taxonomy" id="1076179"/>
    <lineage>
        <taxon>unclassified sequences</taxon>
        <taxon>metagenomes</taxon>
        <taxon>ecological metagenomes</taxon>
    </lineage>
</organism>
<evidence type="ECO:0000256" key="1">
    <source>
        <dbReference type="ARBA" id="ARBA00004571"/>
    </source>
</evidence>
<evidence type="ECO:0000256" key="8">
    <source>
        <dbReference type="ARBA" id="ARBA00023237"/>
    </source>
</evidence>
<evidence type="ECO:0000259" key="9">
    <source>
        <dbReference type="Pfam" id="PF00593"/>
    </source>
</evidence>
<keyword evidence="7" id="KW-0675">Receptor</keyword>
<dbReference type="AlphaFoldDB" id="A0A644WUK5"/>
<dbReference type="PROSITE" id="PS52016">
    <property type="entry name" value="TONB_DEPENDENT_REC_3"/>
    <property type="match status" value="1"/>
</dbReference>
<dbReference type="Gene3D" id="2.170.130.10">
    <property type="entry name" value="TonB-dependent receptor, plug domain"/>
    <property type="match status" value="1"/>
</dbReference>
<dbReference type="EMBL" id="VSSQ01001327">
    <property type="protein sequence ID" value="MPM07367.1"/>
    <property type="molecule type" value="Genomic_DNA"/>
</dbReference>
<evidence type="ECO:0000259" key="10">
    <source>
        <dbReference type="Pfam" id="PF07715"/>
    </source>
</evidence>
<dbReference type="GO" id="GO:0009279">
    <property type="term" value="C:cell outer membrane"/>
    <property type="evidence" value="ECO:0007669"/>
    <property type="project" value="UniProtKB-SubCell"/>
</dbReference>
<dbReference type="SUPFAM" id="SSF56935">
    <property type="entry name" value="Porins"/>
    <property type="match status" value="1"/>
</dbReference>
<evidence type="ECO:0000256" key="5">
    <source>
        <dbReference type="ARBA" id="ARBA00023077"/>
    </source>
</evidence>
<dbReference type="Gene3D" id="2.40.170.20">
    <property type="entry name" value="TonB-dependent receptor, beta-barrel domain"/>
    <property type="match status" value="1"/>
</dbReference>
<keyword evidence="8" id="KW-0998">Cell outer membrane</keyword>
<dbReference type="Pfam" id="PF00593">
    <property type="entry name" value="TonB_dep_Rec_b-barrel"/>
    <property type="match status" value="1"/>
</dbReference>
<dbReference type="GO" id="GO:0015344">
    <property type="term" value="F:siderophore uptake transmembrane transporter activity"/>
    <property type="evidence" value="ECO:0007669"/>
    <property type="project" value="TreeGrafter"/>
</dbReference>
<keyword evidence="2" id="KW-0813">Transport</keyword>
<dbReference type="Pfam" id="PF07715">
    <property type="entry name" value="Plug"/>
    <property type="match status" value="1"/>
</dbReference>
<dbReference type="InterPro" id="IPR036942">
    <property type="entry name" value="Beta-barrel_TonB_sf"/>
</dbReference>
<evidence type="ECO:0000256" key="7">
    <source>
        <dbReference type="ARBA" id="ARBA00023170"/>
    </source>
</evidence>
<name>A0A644WUK5_9ZZZZ</name>
<comment type="subcellular location">
    <subcellularLocation>
        <location evidence="1">Cell outer membrane</location>
        <topology evidence="1">Multi-pass membrane protein</topology>
    </subcellularLocation>
</comment>
<keyword evidence="3" id="KW-0812">Transmembrane</keyword>
<feature type="domain" description="TonB-dependent receptor-like beta-barrel" evidence="9">
    <location>
        <begin position="187"/>
        <end position="638"/>
    </location>
</feature>
<dbReference type="InterPro" id="IPR000531">
    <property type="entry name" value="Beta-barrel_TonB"/>
</dbReference>
<evidence type="ECO:0000256" key="4">
    <source>
        <dbReference type="ARBA" id="ARBA00022729"/>
    </source>
</evidence>
<evidence type="ECO:0000256" key="6">
    <source>
        <dbReference type="ARBA" id="ARBA00023136"/>
    </source>
</evidence>
<reference evidence="11" key="1">
    <citation type="submission" date="2019-08" db="EMBL/GenBank/DDBJ databases">
        <authorList>
            <person name="Kucharzyk K."/>
            <person name="Murdoch R.W."/>
            <person name="Higgins S."/>
            <person name="Loffler F."/>
        </authorList>
    </citation>
    <scope>NUCLEOTIDE SEQUENCE</scope>
</reference>
<keyword evidence="6" id="KW-0472">Membrane</keyword>
<dbReference type="InterPro" id="IPR012910">
    <property type="entry name" value="Plug_dom"/>
</dbReference>
<gene>
    <name evidence="11" type="primary">btuB_59</name>
    <name evidence="11" type="ORF">SDC9_53673</name>
</gene>